<dbReference type="AlphaFoldDB" id="A0A1H3PGF6"/>
<evidence type="ECO:0000313" key="2">
    <source>
        <dbReference type="Proteomes" id="UP000198625"/>
    </source>
</evidence>
<keyword evidence="2" id="KW-1185">Reference proteome</keyword>
<reference evidence="2" key="1">
    <citation type="submission" date="2016-10" db="EMBL/GenBank/DDBJ databases">
        <authorList>
            <person name="Varghese N."/>
            <person name="Submissions S."/>
        </authorList>
    </citation>
    <scope>NUCLEOTIDE SEQUENCE [LARGE SCALE GENOMIC DNA]</scope>
    <source>
        <strain evidence="2">DSM 21650</strain>
    </source>
</reference>
<evidence type="ECO:0000313" key="1">
    <source>
        <dbReference type="EMBL" id="SDZ00088.1"/>
    </source>
</evidence>
<sequence length="53" mass="6159">MNYFINFKTFTSNNLISRVPMAIMLQISVKGWRNNDKSRSFEIGTKLPTTDCE</sequence>
<protein>
    <submittedName>
        <fullName evidence="1">Uncharacterized protein</fullName>
    </submittedName>
</protein>
<accession>A0A1H3PGF6</accession>
<organism evidence="1 2">
    <name type="scientific">Proteiniborus ethanoligenes</name>
    <dbReference type="NCBI Taxonomy" id="415015"/>
    <lineage>
        <taxon>Bacteria</taxon>
        <taxon>Bacillati</taxon>
        <taxon>Bacillota</taxon>
        <taxon>Clostridia</taxon>
        <taxon>Eubacteriales</taxon>
        <taxon>Proteiniborus</taxon>
    </lineage>
</organism>
<dbReference type="STRING" id="415015.SAMN05660462_01498"/>
<proteinExistence type="predicted"/>
<dbReference type="Proteomes" id="UP000198625">
    <property type="component" value="Unassembled WGS sequence"/>
</dbReference>
<dbReference type="EMBL" id="FNQE01000014">
    <property type="protein sequence ID" value="SDZ00088.1"/>
    <property type="molecule type" value="Genomic_DNA"/>
</dbReference>
<name>A0A1H3PGF6_9FIRM</name>
<gene>
    <name evidence="1" type="ORF">SAMN05660462_01498</name>
</gene>